<keyword evidence="1" id="KW-0732">Signal</keyword>
<evidence type="ECO:0000256" key="1">
    <source>
        <dbReference type="SAM" id="SignalP"/>
    </source>
</evidence>
<dbReference type="InterPro" id="IPR010727">
    <property type="entry name" value="DUF1302"/>
</dbReference>
<keyword evidence="3" id="KW-1185">Reference proteome</keyword>
<accession>A0ABU1VT12</accession>
<name>A0ABU1VT12_9GAMM</name>
<dbReference type="Proteomes" id="UP001267878">
    <property type="component" value="Unassembled WGS sequence"/>
</dbReference>
<feature type="signal peptide" evidence="1">
    <location>
        <begin position="1"/>
        <end position="34"/>
    </location>
</feature>
<dbReference type="RefSeq" id="WP_310055597.1">
    <property type="nucleotide sequence ID" value="NZ_JAVDVW010000002.1"/>
</dbReference>
<evidence type="ECO:0000313" key="2">
    <source>
        <dbReference type="EMBL" id="MDR7100614.1"/>
    </source>
</evidence>
<gene>
    <name evidence="2" type="ORF">J2X04_002995</name>
</gene>
<dbReference type="EMBL" id="JAVDVW010000002">
    <property type="protein sequence ID" value="MDR7100614.1"/>
    <property type="molecule type" value="Genomic_DNA"/>
</dbReference>
<proteinExistence type="predicted"/>
<comment type="caution">
    <text evidence="2">The sequence shown here is derived from an EMBL/GenBank/DDBJ whole genome shotgun (WGS) entry which is preliminary data.</text>
</comment>
<evidence type="ECO:0000313" key="3">
    <source>
        <dbReference type="Proteomes" id="UP001267878"/>
    </source>
</evidence>
<organism evidence="2 3">
    <name type="scientific">Agrilutibacter niabensis</name>
    <dbReference type="NCBI Taxonomy" id="380628"/>
    <lineage>
        <taxon>Bacteria</taxon>
        <taxon>Pseudomonadati</taxon>
        <taxon>Pseudomonadota</taxon>
        <taxon>Gammaproteobacteria</taxon>
        <taxon>Lysobacterales</taxon>
        <taxon>Lysobacteraceae</taxon>
        <taxon>Agrilutibacter</taxon>
    </lineage>
</organism>
<feature type="chain" id="PRO_5047060769" description="DUF1302 domain-containing protein" evidence="1">
    <location>
        <begin position="35"/>
        <end position="624"/>
    </location>
</feature>
<protein>
    <recommendedName>
        <fullName evidence="4">DUF1302 domain-containing protein</fullName>
    </recommendedName>
</protein>
<dbReference type="Pfam" id="PF06980">
    <property type="entry name" value="DUF1302"/>
    <property type="match status" value="1"/>
</dbReference>
<sequence length="624" mass="67047">MKSSQVNKASPKTRKRLLSAMIVASLAATGSAAAVEINTGNPDVVLRWDNTIRINLANRVDEQREAILKSPNYDDGDRNFDRGMVSERLDLLSEFDFVYKDRLGFRVSGAGWYDLAYEDSDNDHLVSSNHMKDGKAALGLSDETDRYFHGPSGELLDAFVFAKFDVGSVPVNVKLGRHTVFWGEAMLSPVHSLSYGQSALDLGKLFSVPGTEAKELFLPREAISAQIQATPELSFAGQYFFDWEQARIPESGSFLGFNDHLLRGGESFIFSAAPVTAANPLGVNRLVRGQDSNPQESGDWGISARWSPQWLDGTLGGYYRVTADVLPQGNATPAVRPGTPAALCRALGLIPLNATTCYINPSAATVPEVLGGTIGRYAAAYADDIKIYGLSLSKNLWGVSVGADLNYRENMPLLSDTVSVLPASLAPLAASLPAGSLFAPPKTGETGGARGSTWHGVLNGFATFADTPVWDAANLIVELTWNRWNDVSEGAAVFKGRDNYRVVGPTGALITPADKVTKDFYGLAINFTPTKYQLFPGADLSVPISYSRGLSGNSAVLLGGNEDAGSYSAGVAVDLHSKYRFDLKYVDFFGPTTTNALEVITSNGGANALLKDRGFVVFTFKTTL</sequence>
<evidence type="ECO:0008006" key="4">
    <source>
        <dbReference type="Google" id="ProtNLM"/>
    </source>
</evidence>
<reference evidence="2 3" key="1">
    <citation type="submission" date="2023-07" db="EMBL/GenBank/DDBJ databases">
        <title>Sorghum-associated microbial communities from plants grown in Nebraska, USA.</title>
        <authorList>
            <person name="Schachtman D."/>
        </authorList>
    </citation>
    <scope>NUCLEOTIDE SEQUENCE [LARGE SCALE GENOMIC DNA]</scope>
    <source>
        <strain evidence="2 3">BE187</strain>
    </source>
</reference>